<sequence>MIDDYLNEFLDEEDSELVKEENRRPEWVSDANSSAEAYEAIQRLFKRKRMYINGHKKKSDYEKKSSYHISKSAVASEIGVNPQPLFNSVSYAGLLTTELETKNDILAAAKDKAVNSTRSGNNQKTKKQLVKELNETTERDEINSKRTVEDVYAKTLERIPLDVKKAFKLV</sequence>
<accession>A0ABQ1U398</accession>
<dbReference type="Proteomes" id="UP000638462">
    <property type="component" value="Unassembled WGS sequence"/>
</dbReference>
<protein>
    <submittedName>
        <fullName evidence="1">Uncharacterized protein</fullName>
    </submittedName>
</protein>
<comment type="caution">
    <text evidence="1">The sequence shown here is derived from an EMBL/GenBank/DDBJ whole genome shotgun (WGS) entry which is preliminary data.</text>
</comment>
<evidence type="ECO:0000313" key="2">
    <source>
        <dbReference type="Proteomes" id="UP000638462"/>
    </source>
</evidence>
<name>A0ABQ1U398_9GAMM</name>
<evidence type="ECO:0000313" key="1">
    <source>
        <dbReference type="EMBL" id="GGF07445.1"/>
    </source>
</evidence>
<dbReference type="EMBL" id="BMIT01000017">
    <property type="protein sequence ID" value="GGF07445.1"/>
    <property type="molecule type" value="Genomic_DNA"/>
</dbReference>
<dbReference type="RefSeq" id="WP_188730706.1">
    <property type="nucleotide sequence ID" value="NZ_BMIT01000017.1"/>
</dbReference>
<reference evidence="2" key="1">
    <citation type="journal article" date="2019" name="Int. J. Syst. Evol. Microbiol.">
        <title>The Global Catalogue of Microorganisms (GCM) 10K type strain sequencing project: providing services to taxonomists for standard genome sequencing and annotation.</title>
        <authorList>
            <consortium name="The Broad Institute Genomics Platform"/>
            <consortium name="The Broad Institute Genome Sequencing Center for Infectious Disease"/>
            <person name="Wu L."/>
            <person name="Ma J."/>
        </authorList>
    </citation>
    <scope>NUCLEOTIDE SEQUENCE [LARGE SCALE GENOMIC DNA]</scope>
    <source>
        <strain evidence="2">CGMCC 1.15394</strain>
    </source>
</reference>
<gene>
    <name evidence="1" type="ORF">GCM10008027_35430</name>
</gene>
<organism evidence="1 2">
    <name type="scientific">Pseudoalteromonas gelatinilytica</name>
    <dbReference type="NCBI Taxonomy" id="1703256"/>
    <lineage>
        <taxon>Bacteria</taxon>
        <taxon>Pseudomonadati</taxon>
        <taxon>Pseudomonadota</taxon>
        <taxon>Gammaproteobacteria</taxon>
        <taxon>Alteromonadales</taxon>
        <taxon>Pseudoalteromonadaceae</taxon>
        <taxon>Pseudoalteromonas</taxon>
    </lineage>
</organism>
<keyword evidence="2" id="KW-1185">Reference proteome</keyword>
<proteinExistence type="predicted"/>